<gene>
    <name evidence="3" type="ORF">V5R04_01715</name>
</gene>
<dbReference type="CDD" id="cd16935">
    <property type="entry name" value="HATPase_AgrC-ComD-like"/>
    <property type="match status" value="1"/>
</dbReference>
<proteinExistence type="predicted"/>
<accession>A0AAU7DWV7</accession>
<keyword evidence="1" id="KW-0472">Membrane</keyword>
<feature type="transmembrane region" description="Helical" evidence="1">
    <location>
        <begin position="127"/>
        <end position="150"/>
    </location>
</feature>
<dbReference type="AlphaFoldDB" id="A0AAU7DWV7"/>
<feature type="transmembrane region" description="Helical" evidence="1">
    <location>
        <begin position="35"/>
        <end position="55"/>
    </location>
</feature>
<protein>
    <submittedName>
        <fullName evidence="3">GHKL domain-containing protein</fullName>
    </submittedName>
</protein>
<keyword evidence="1" id="KW-1133">Transmembrane helix</keyword>
<dbReference type="PANTHER" id="PTHR40448">
    <property type="entry name" value="TWO-COMPONENT SENSOR HISTIDINE KINASE"/>
    <property type="match status" value="1"/>
</dbReference>
<sequence>MIFEALPDIPRWYTGLAEWAGAVVYIFLMRHRFGGWKRVALIAGALPVFIGVQVLAGTLDITFWVFGMAGAIFSIFAFLYFMTDSTLKDAGYLTARAFVLAELVASLQWQIWVSWMPHKPTLELGSSAFFGSIGLLIGCYGLGFGLAYLAERKNFPQTSWLGVDRSSLVMAAAIGVGTFLVSNLSFVTQSSPFTGSNDTDIFYIRTLVDLAGFVALYTQQTHRSQMRNAMELAETRVIMKSQHDQFLQSKRNIEELNRMHHDLKYYIDAIREEESADRRADYLHQLEDSLSGYESEIRTGNQMLDVILSSKMERCLQEGITMTNVVDGKALEFMDLMGLSALFGNAIDNAIEACLKISDKDKRHIKVSVFTKQEFVMIRFENYWPRPVDFVEGLPQTTKTNRNRHGYGTQNMRSIVHSYKGSITIGVEQDWFTVRILIPRGNQTISF</sequence>
<feature type="transmembrane region" description="Helical" evidence="1">
    <location>
        <begin position="201"/>
        <end position="218"/>
    </location>
</feature>
<name>A0AAU7DWV7_9MICO</name>
<reference evidence="3" key="1">
    <citation type="submission" date="2024-02" db="EMBL/GenBank/DDBJ databases">
        <title>Tomenella chthoni gen. nov. sp. nov., a member of the family Jonesiaceae isolated from bat guano.</title>
        <authorList>
            <person name="Miller S.L."/>
            <person name="King J."/>
            <person name="Sankaranarayanan K."/>
            <person name="Lawson P.A."/>
        </authorList>
    </citation>
    <scope>NUCLEOTIDE SEQUENCE</scope>
    <source>
        <strain evidence="3">BS-20</strain>
    </source>
</reference>
<dbReference type="EMBL" id="CP146203">
    <property type="protein sequence ID" value="XBH21971.1"/>
    <property type="molecule type" value="Genomic_DNA"/>
</dbReference>
<dbReference type="GO" id="GO:0042802">
    <property type="term" value="F:identical protein binding"/>
    <property type="evidence" value="ECO:0007669"/>
    <property type="project" value="TreeGrafter"/>
</dbReference>
<dbReference type="Pfam" id="PF14501">
    <property type="entry name" value="HATPase_c_5"/>
    <property type="match status" value="1"/>
</dbReference>
<evidence type="ECO:0000313" key="3">
    <source>
        <dbReference type="EMBL" id="XBH21971.1"/>
    </source>
</evidence>
<feature type="transmembrane region" description="Helical" evidence="1">
    <location>
        <begin position="12"/>
        <end position="28"/>
    </location>
</feature>
<dbReference type="Gene3D" id="3.30.565.10">
    <property type="entry name" value="Histidine kinase-like ATPase, C-terminal domain"/>
    <property type="match status" value="1"/>
</dbReference>
<evidence type="ECO:0000259" key="2">
    <source>
        <dbReference type="Pfam" id="PF14501"/>
    </source>
</evidence>
<dbReference type="PANTHER" id="PTHR40448:SF1">
    <property type="entry name" value="TWO-COMPONENT SENSOR HISTIDINE KINASE"/>
    <property type="match status" value="1"/>
</dbReference>
<feature type="transmembrane region" description="Helical" evidence="1">
    <location>
        <begin position="93"/>
        <end position="115"/>
    </location>
</feature>
<keyword evidence="1" id="KW-0812">Transmembrane</keyword>
<organism evidence="3">
    <name type="scientific">Jonesiaceae bacterium BS-20</name>
    <dbReference type="NCBI Taxonomy" id="3120821"/>
    <lineage>
        <taxon>Bacteria</taxon>
        <taxon>Bacillati</taxon>
        <taxon>Actinomycetota</taxon>
        <taxon>Actinomycetes</taxon>
        <taxon>Micrococcales</taxon>
        <taxon>Jonesiaceae</taxon>
    </lineage>
</organism>
<dbReference type="InterPro" id="IPR036890">
    <property type="entry name" value="HATPase_C_sf"/>
</dbReference>
<dbReference type="InterPro" id="IPR032834">
    <property type="entry name" value="NatK-like_C"/>
</dbReference>
<evidence type="ECO:0000256" key="1">
    <source>
        <dbReference type="SAM" id="Phobius"/>
    </source>
</evidence>
<feature type="transmembrane region" description="Helical" evidence="1">
    <location>
        <begin position="162"/>
        <end position="181"/>
    </location>
</feature>
<feature type="transmembrane region" description="Helical" evidence="1">
    <location>
        <begin position="61"/>
        <end position="81"/>
    </location>
</feature>
<dbReference type="SUPFAM" id="SSF55874">
    <property type="entry name" value="ATPase domain of HSP90 chaperone/DNA topoisomerase II/histidine kinase"/>
    <property type="match status" value="1"/>
</dbReference>
<feature type="domain" description="Sensor histidine kinase NatK-like C-terminal" evidence="2">
    <location>
        <begin position="334"/>
        <end position="439"/>
    </location>
</feature>